<keyword evidence="1" id="KW-0732">Signal</keyword>
<dbReference type="RefSeq" id="WP_053786763.1">
    <property type="nucleotide sequence ID" value="NZ_CP165727.1"/>
</dbReference>
<accession>A0AB39YE09</accession>
<evidence type="ECO:0000313" key="2">
    <source>
        <dbReference type="EMBL" id="XDV68223.1"/>
    </source>
</evidence>
<reference evidence="2" key="1">
    <citation type="submission" date="2024-08" db="EMBL/GenBank/DDBJ databases">
        <authorList>
            <person name="Yu S.T."/>
        </authorList>
    </citation>
    <scope>NUCLEOTIDE SEQUENCE</scope>
    <source>
        <strain evidence="2">R33</strain>
    </source>
</reference>
<feature type="signal peptide" evidence="1">
    <location>
        <begin position="1"/>
        <end position="27"/>
    </location>
</feature>
<evidence type="ECO:0000256" key="1">
    <source>
        <dbReference type="SAM" id="SignalP"/>
    </source>
</evidence>
<dbReference type="EMBL" id="CP165727">
    <property type="protein sequence ID" value="XDV68223.1"/>
    <property type="molecule type" value="Genomic_DNA"/>
</dbReference>
<feature type="chain" id="PRO_5044317591" evidence="1">
    <location>
        <begin position="28"/>
        <end position="142"/>
    </location>
</feature>
<name>A0AB39YE09_9ACTN</name>
<organism evidence="2">
    <name type="scientific">Streptomyces sp. R33</name>
    <dbReference type="NCBI Taxonomy" id="3238629"/>
    <lineage>
        <taxon>Bacteria</taxon>
        <taxon>Bacillati</taxon>
        <taxon>Actinomycetota</taxon>
        <taxon>Actinomycetes</taxon>
        <taxon>Kitasatosporales</taxon>
        <taxon>Streptomycetaceae</taxon>
        <taxon>Streptomyces</taxon>
    </lineage>
</organism>
<dbReference type="AlphaFoldDB" id="A0AB39YE09"/>
<protein>
    <submittedName>
        <fullName evidence="2">Uncharacterized protein</fullName>
    </submittedName>
</protein>
<gene>
    <name evidence="2" type="ORF">AB5J51_37470</name>
</gene>
<sequence>MRISTALPAALALTAATLAGGVTPAAAETTLSTVNLEAGANLHHNTATVKYERIDGAVNSVKVTYVLITSGERDCAWVQWNDPKAGGDGWTSLTPEPSCYGIGMGETREVIIKAPAGHPLKVRLAAYHFDSVDVMHKDIAKL</sequence>
<proteinExistence type="predicted"/>